<evidence type="ECO:0000313" key="11">
    <source>
        <dbReference type="Proteomes" id="UP000466848"/>
    </source>
</evidence>
<comment type="similarity">
    <text evidence="8 9">Belongs to the MurJ/MviN family.</text>
</comment>
<dbReference type="RefSeq" id="WP_163065067.1">
    <property type="nucleotide sequence ID" value="NZ_CP048649.1"/>
</dbReference>
<dbReference type="AlphaFoldDB" id="A0A858BRH5"/>
<feature type="transmembrane region" description="Helical" evidence="8">
    <location>
        <begin position="182"/>
        <end position="204"/>
    </location>
</feature>
<proteinExistence type="inferred from homology"/>
<keyword evidence="6 8" id="KW-1133">Transmembrane helix</keyword>
<reference evidence="10 11" key="1">
    <citation type="submission" date="2020-02" db="EMBL/GenBank/DDBJ databases">
        <authorList>
            <person name="Kim Y.B."/>
            <person name="Roh S.W."/>
        </authorList>
    </citation>
    <scope>NUCLEOTIDE SEQUENCE [LARGE SCALE GENOMIC DNA]</scope>
    <source>
        <strain evidence="10 11">DSM 103574</strain>
    </source>
</reference>
<keyword evidence="2 8" id="KW-1003">Cell membrane</keyword>
<keyword evidence="11" id="KW-1185">Reference proteome</keyword>
<dbReference type="GO" id="GO:0034204">
    <property type="term" value="P:lipid translocation"/>
    <property type="evidence" value="ECO:0007669"/>
    <property type="project" value="TreeGrafter"/>
</dbReference>
<feature type="transmembrane region" description="Helical" evidence="8">
    <location>
        <begin position="403"/>
        <end position="423"/>
    </location>
</feature>
<evidence type="ECO:0000256" key="8">
    <source>
        <dbReference type="HAMAP-Rule" id="MF_02078"/>
    </source>
</evidence>
<dbReference type="UniPathway" id="UPA00219"/>
<dbReference type="NCBIfam" id="TIGR01695">
    <property type="entry name" value="murJ_mviN"/>
    <property type="match status" value="1"/>
</dbReference>
<keyword evidence="3 8" id="KW-0812">Transmembrane</keyword>
<dbReference type="PRINTS" id="PR01806">
    <property type="entry name" value="VIRFACTRMVIN"/>
</dbReference>
<comment type="subcellular location">
    <subcellularLocation>
        <location evidence="1 8">Cell membrane</location>
        <topology evidence="1 8">Multi-pass membrane protein</topology>
    </subcellularLocation>
</comment>
<evidence type="ECO:0000256" key="7">
    <source>
        <dbReference type="ARBA" id="ARBA00023136"/>
    </source>
</evidence>
<accession>A0A858BRH5</accession>
<keyword evidence="4 8" id="KW-0133">Cell shape</keyword>
<dbReference type="InterPro" id="IPR051050">
    <property type="entry name" value="Lipid_II_flippase_MurJ/MviN"/>
</dbReference>
<comment type="function">
    <text evidence="8 9">Involved in peptidoglycan biosynthesis. Transports lipid-linked peptidoglycan precursors from the inner to the outer leaflet of the cytoplasmic membrane.</text>
</comment>
<keyword evidence="8 9" id="KW-0813">Transport</keyword>
<name>A0A858BRH5_9FIRM</name>
<dbReference type="EMBL" id="CP048649">
    <property type="protein sequence ID" value="QIB68147.1"/>
    <property type="molecule type" value="Genomic_DNA"/>
</dbReference>
<dbReference type="Pfam" id="PF03023">
    <property type="entry name" value="MurJ"/>
    <property type="match status" value="1"/>
</dbReference>
<evidence type="ECO:0000256" key="4">
    <source>
        <dbReference type="ARBA" id="ARBA00022960"/>
    </source>
</evidence>
<evidence type="ECO:0000256" key="1">
    <source>
        <dbReference type="ARBA" id="ARBA00004651"/>
    </source>
</evidence>
<dbReference type="PANTHER" id="PTHR47019">
    <property type="entry name" value="LIPID II FLIPPASE MURJ"/>
    <property type="match status" value="1"/>
</dbReference>
<evidence type="ECO:0000256" key="9">
    <source>
        <dbReference type="PIRNR" id="PIRNR002869"/>
    </source>
</evidence>
<keyword evidence="7 8" id="KW-0472">Membrane</keyword>
<protein>
    <recommendedName>
        <fullName evidence="8">Probable lipid II flippase MurJ</fullName>
    </recommendedName>
</protein>
<dbReference type="PIRSF" id="PIRSF002869">
    <property type="entry name" value="MviN"/>
    <property type="match status" value="1"/>
</dbReference>
<feature type="transmembrane region" description="Helical" evidence="8">
    <location>
        <begin position="443"/>
        <end position="463"/>
    </location>
</feature>
<evidence type="ECO:0000256" key="3">
    <source>
        <dbReference type="ARBA" id="ARBA00022692"/>
    </source>
</evidence>
<dbReference type="GO" id="GO:0009252">
    <property type="term" value="P:peptidoglycan biosynthetic process"/>
    <property type="evidence" value="ECO:0007669"/>
    <property type="project" value="UniProtKB-UniRule"/>
</dbReference>
<feature type="transmembrane region" description="Helical" evidence="8">
    <location>
        <begin position="47"/>
        <end position="68"/>
    </location>
</feature>
<dbReference type="InterPro" id="IPR004268">
    <property type="entry name" value="MurJ"/>
</dbReference>
<feature type="transmembrane region" description="Helical" evidence="8">
    <location>
        <begin position="343"/>
        <end position="365"/>
    </location>
</feature>
<sequence length="502" mass="55032">MKENMIKTAAVMSVLTLGSQCFGFVRELVMANYFGTSYIVDAFAMSTTILNLLFGGLIMSITAAYMPLYSKVVAQKGQEAGEVLTSQVINLLLIITIGISFVGILFSDQIINVCASGFTGETARLASYYTKIIFSYIIFSSITGILEPYLQYRGVFIPQIISGYFISIASAIAIVISAYTSYYYIAYGILIGNLLRFICIFAVAKKKGYRHRHAFSLKGEANGVISLALPIFLGSSVDSISKFIDRTLASHLREGSIAALNYANLIDSMIIIVTITVISTIIYPKLTQAHATHDKTSFNSLVGLGSSLVMMIAVPCSLGAMLYSQQIIHIVYERGAFNAGATAMTSGAFFYYSLGLIFIAMSQFLTKVYYAMHNMKVPMIFGIISVGFNIVLNFLLIDPMKHEGLALASSLASGFNVCLLLFYMKYKYRDIVIFASKKKLACILFSAGLAVAFSYGLYGFISAAVQAEFIKMMLVVLFASGVYLVLLKLFKVEEADLIKMLR</sequence>
<feature type="transmembrane region" description="Helical" evidence="8">
    <location>
        <begin position="264"/>
        <end position="286"/>
    </location>
</feature>
<dbReference type="CDD" id="cd13123">
    <property type="entry name" value="MATE_MurJ_like"/>
    <property type="match status" value="1"/>
</dbReference>
<keyword evidence="5 8" id="KW-0573">Peptidoglycan synthesis</keyword>
<keyword evidence="8 9" id="KW-0961">Cell wall biogenesis/degradation</keyword>
<dbReference type="KEGG" id="abut:Ami103574_01955"/>
<feature type="transmembrane region" description="Helical" evidence="8">
    <location>
        <begin position="88"/>
        <end position="106"/>
    </location>
</feature>
<feature type="transmembrane region" description="Helical" evidence="8">
    <location>
        <begin position="298"/>
        <end position="323"/>
    </location>
</feature>
<feature type="transmembrane region" description="Helical" evidence="8">
    <location>
        <begin position="155"/>
        <end position="176"/>
    </location>
</feature>
<dbReference type="PANTHER" id="PTHR47019:SF1">
    <property type="entry name" value="LIPID II FLIPPASE MURJ"/>
    <property type="match status" value="1"/>
</dbReference>
<feature type="transmembrane region" description="Helical" evidence="8">
    <location>
        <begin position="377"/>
        <end position="397"/>
    </location>
</feature>
<dbReference type="HAMAP" id="MF_02078">
    <property type="entry name" value="MurJ_MviN"/>
    <property type="match status" value="1"/>
</dbReference>
<comment type="pathway">
    <text evidence="8">Cell wall biogenesis; peptidoglycan biosynthesis.</text>
</comment>
<feature type="transmembrane region" description="Helical" evidence="8">
    <location>
        <begin position="126"/>
        <end position="146"/>
    </location>
</feature>
<dbReference type="GO" id="GO:0008360">
    <property type="term" value="P:regulation of cell shape"/>
    <property type="evidence" value="ECO:0007669"/>
    <property type="project" value="UniProtKB-UniRule"/>
</dbReference>
<dbReference type="GO" id="GO:0005886">
    <property type="term" value="C:plasma membrane"/>
    <property type="evidence" value="ECO:0007669"/>
    <property type="project" value="UniProtKB-SubCell"/>
</dbReference>
<organism evidence="10 11">
    <name type="scientific">Aminipila butyrica</name>
    <dbReference type="NCBI Taxonomy" id="433296"/>
    <lineage>
        <taxon>Bacteria</taxon>
        <taxon>Bacillati</taxon>
        <taxon>Bacillota</taxon>
        <taxon>Clostridia</taxon>
        <taxon>Peptostreptococcales</taxon>
        <taxon>Anaerovoracaceae</taxon>
        <taxon>Aminipila</taxon>
    </lineage>
</organism>
<dbReference type="GO" id="GO:0015648">
    <property type="term" value="F:lipid-linked peptidoglycan transporter activity"/>
    <property type="evidence" value="ECO:0007669"/>
    <property type="project" value="UniProtKB-UniRule"/>
</dbReference>
<evidence type="ECO:0000313" key="10">
    <source>
        <dbReference type="EMBL" id="QIB68147.1"/>
    </source>
</evidence>
<feature type="transmembrane region" description="Helical" evidence="8">
    <location>
        <begin position="469"/>
        <end position="490"/>
    </location>
</feature>
<dbReference type="GO" id="GO:0071555">
    <property type="term" value="P:cell wall organization"/>
    <property type="evidence" value="ECO:0007669"/>
    <property type="project" value="UniProtKB-UniRule"/>
</dbReference>
<dbReference type="Proteomes" id="UP000466848">
    <property type="component" value="Chromosome"/>
</dbReference>
<evidence type="ECO:0000256" key="5">
    <source>
        <dbReference type="ARBA" id="ARBA00022984"/>
    </source>
</evidence>
<evidence type="ECO:0000256" key="6">
    <source>
        <dbReference type="ARBA" id="ARBA00022989"/>
    </source>
</evidence>
<evidence type="ECO:0000256" key="2">
    <source>
        <dbReference type="ARBA" id="ARBA00022475"/>
    </source>
</evidence>
<gene>
    <name evidence="8 10" type="primary">murJ</name>
    <name evidence="10" type="ORF">Ami103574_01955</name>
</gene>